<keyword evidence="1" id="KW-0472">Membrane</keyword>
<dbReference type="Gramene" id="mRNA:HanXRQr2_Chr03g0116001">
    <property type="protein sequence ID" value="mRNA:HanXRQr2_Chr03g0116001"/>
    <property type="gene ID" value="HanXRQr2_Chr03g0116001"/>
</dbReference>
<name>A0A9K3JI00_HELAN</name>
<keyword evidence="1" id="KW-0812">Transmembrane</keyword>
<accession>A0A9K3JI00</accession>
<keyword evidence="1" id="KW-1133">Transmembrane helix</keyword>
<dbReference type="AlphaFoldDB" id="A0A9K3JI00"/>
<gene>
    <name evidence="2" type="ORF">HanXRQr2_Chr03g0116001</name>
</gene>
<keyword evidence="3" id="KW-1185">Reference proteome</keyword>
<comment type="caution">
    <text evidence="2">The sequence shown here is derived from an EMBL/GenBank/DDBJ whole genome shotgun (WGS) entry which is preliminary data.</text>
</comment>
<evidence type="ECO:0000256" key="1">
    <source>
        <dbReference type="SAM" id="Phobius"/>
    </source>
</evidence>
<reference evidence="2" key="1">
    <citation type="journal article" date="2017" name="Nature">
        <title>The sunflower genome provides insights into oil metabolism, flowering and Asterid evolution.</title>
        <authorList>
            <person name="Badouin H."/>
            <person name="Gouzy J."/>
            <person name="Grassa C.J."/>
            <person name="Murat F."/>
            <person name="Staton S.E."/>
            <person name="Cottret L."/>
            <person name="Lelandais-Briere C."/>
            <person name="Owens G.L."/>
            <person name="Carrere S."/>
            <person name="Mayjonade B."/>
            <person name="Legrand L."/>
            <person name="Gill N."/>
            <person name="Kane N.C."/>
            <person name="Bowers J.E."/>
            <person name="Hubner S."/>
            <person name="Bellec A."/>
            <person name="Berard A."/>
            <person name="Berges H."/>
            <person name="Blanchet N."/>
            <person name="Boniface M.C."/>
            <person name="Brunel D."/>
            <person name="Catrice O."/>
            <person name="Chaidir N."/>
            <person name="Claudel C."/>
            <person name="Donnadieu C."/>
            <person name="Faraut T."/>
            <person name="Fievet G."/>
            <person name="Helmstetter N."/>
            <person name="King M."/>
            <person name="Knapp S.J."/>
            <person name="Lai Z."/>
            <person name="Le Paslier M.C."/>
            <person name="Lippi Y."/>
            <person name="Lorenzon L."/>
            <person name="Mandel J.R."/>
            <person name="Marage G."/>
            <person name="Marchand G."/>
            <person name="Marquand E."/>
            <person name="Bret-Mestries E."/>
            <person name="Morien E."/>
            <person name="Nambeesan S."/>
            <person name="Nguyen T."/>
            <person name="Pegot-Espagnet P."/>
            <person name="Pouilly N."/>
            <person name="Raftis F."/>
            <person name="Sallet E."/>
            <person name="Schiex T."/>
            <person name="Thomas J."/>
            <person name="Vandecasteele C."/>
            <person name="Vares D."/>
            <person name="Vear F."/>
            <person name="Vautrin S."/>
            <person name="Crespi M."/>
            <person name="Mangin B."/>
            <person name="Burke J.M."/>
            <person name="Salse J."/>
            <person name="Munos S."/>
            <person name="Vincourt P."/>
            <person name="Rieseberg L.H."/>
            <person name="Langlade N.B."/>
        </authorList>
    </citation>
    <scope>NUCLEOTIDE SEQUENCE</scope>
    <source>
        <tissue evidence="2">Leaves</tissue>
    </source>
</reference>
<reference evidence="2" key="2">
    <citation type="submission" date="2020-06" db="EMBL/GenBank/DDBJ databases">
        <title>Helianthus annuus Genome sequencing and assembly Release 2.</title>
        <authorList>
            <person name="Gouzy J."/>
            <person name="Langlade N."/>
            <person name="Munos S."/>
        </authorList>
    </citation>
    <scope>NUCLEOTIDE SEQUENCE</scope>
    <source>
        <tissue evidence="2">Leaves</tissue>
    </source>
</reference>
<organism evidence="2 3">
    <name type="scientific">Helianthus annuus</name>
    <name type="common">Common sunflower</name>
    <dbReference type="NCBI Taxonomy" id="4232"/>
    <lineage>
        <taxon>Eukaryota</taxon>
        <taxon>Viridiplantae</taxon>
        <taxon>Streptophyta</taxon>
        <taxon>Embryophyta</taxon>
        <taxon>Tracheophyta</taxon>
        <taxon>Spermatophyta</taxon>
        <taxon>Magnoliopsida</taxon>
        <taxon>eudicotyledons</taxon>
        <taxon>Gunneridae</taxon>
        <taxon>Pentapetalae</taxon>
        <taxon>asterids</taxon>
        <taxon>campanulids</taxon>
        <taxon>Asterales</taxon>
        <taxon>Asteraceae</taxon>
        <taxon>Asteroideae</taxon>
        <taxon>Heliantheae alliance</taxon>
        <taxon>Heliantheae</taxon>
        <taxon>Helianthus</taxon>
    </lineage>
</organism>
<evidence type="ECO:0000313" key="2">
    <source>
        <dbReference type="EMBL" id="KAF5814870.1"/>
    </source>
</evidence>
<proteinExistence type="predicted"/>
<evidence type="ECO:0000313" key="3">
    <source>
        <dbReference type="Proteomes" id="UP000215914"/>
    </source>
</evidence>
<feature type="transmembrane region" description="Helical" evidence="1">
    <location>
        <begin position="65"/>
        <end position="85"/>
    </location>
</feature>
<dbReference type="Proteomes" id="UP000215914">
    <property type="component" value="Unassembled WGS sequence"/>
</dbReference>
<dbReference type="EMBL" id="MNCJ02000318">
    <property type="protein sequence ID" value="KAF5814870.1"/>
    <property type="molecule type" value="Genomic_DNA"/>
</dbReference>
<sequence length="91" mass="10377">MGLLKQQAINDRNDNWKWKLGGAWVEFSVRGKISIAEALARRSILIGVGRCPMDSFGVNKPYVSHLYNCYNYCFLNLSSFLIIFLKISMGK</sequence>
<protein>
    <submittedName>
        <fullName evidence="2">Uncharacterized protein</fullName>
    </submittedName>
</protein>